<dbReference type="RefSeq" id="XP_060356100.1">
    <property type="nucleotide sequence ID" value="XM_060485243.1"/>
</dbReference>
<evidence type="ECO:0000313" key="3">
    <source>
        <dbReference type="Proteomes" id="UP001241169"/>
    </source>
</evidence>
<reference evidence="2 3" key="1">
    <citation type="submission" date="2016-10" db="EMBL/GenBank/DDBJ databases">
        <title>The genome sequence of Colletotrichum fioriniae PJ7.</title>
        <authorList>
            <person name="Baroncelli R."/>
        </authorList>
    </citation>
    <scope>NUCLEOTIDE SEQUENCE [LARGE SCALE GENOMIC DNA]</scope>
    <source>
        <strain evidence="2 3">IMI 384185</strain>
    </source>
</reference>
<proteinExistence type="predicted"/>
<gene>
    <name evidence="2" type="ORF">CPAR01_00953</name>
</gene>
<dbReference type="Proteomes" id="UP001241169">
    <property type="component" value="Unassembled WGS sequence"/>
</dbReference>
<feature type="region of interest" description="Disordered" evidence="1">
    <location>
        <begin position="1"/>
        <end position="23"/>
    </location>
</feature>
<protein>
    <submittedName>
        <fullName evidence="2">Uncharacterized protein</fullName>
    </submittedName>
</protein>
<name>A0ABQ9T5F6_9PEZI</name>
<evidence type="ECO:0000313" key="2">
    <source>
        <dbReference type="EMBL" id="KAK1546986.1"/>
    </source>
</evidence>
<sequence>MERPMSSHRHPRSRTRRRNSHSPFTLRLHLRHPHPLHPLPPSSHNSQSLIGPPIRDHNRHLILMRPPDLQRLPKRLHRPRPPLKPHLDPLRVNFLLVRSPVQHPVSDRLQVQGVFQLVAWARRVGTPAREDLGLDLAVEEGAVFGFRGRGERGGEGPFDLAVGPEPGCAAVVVHVSVEAAAFAEGDGFGTHCFSVRVRGVVMARDGVRDLRLGASVMCINCTAGKRAGEWLICGLEGMEKEKAISGRSLEMVGMGIVEVLSSDDNRWLPRVCRGGRYLL</sequence>
<comment type="caution">
    <text evidence="2">The sequence shown here is derived from an EMBL/GenBank/DDBJ whole genome shotgun (WGS) entry which is preliminary data.</text>
</comment>
<dbReference type="EMBL" id="MOPA01000001">
    <property type="protein sequence ID" value="KAK1546986.1"/>
    <property type="molecule type" value="Genomic_DNA"/>
</dbReference>
<evidence type="ECO:0000256" key="1">
    <source>
        <dbReference type="SAM" id="MobiDB-lite"/>
    </source>
</evidence>
<accession>A0ABQ9T5F6</accession>
<feature type="compositionally biased region" description="Basic residues" evidence="1">
    <location>
        <begin position="1"/>
        <end position="20"/>
    </location>
</feature>
<dbReference type="GeneID" id="85369142"/>
<organism evidence="2 3">
    <name type="scientific">Colletotrichum paranaense</name>
    <dbReference type="NCBI Taxonomy" id="1914294"/>
    <lineage>
        <taxon>Eukaryota</taxon>
        <taxon>Fungi</taxon>
        <taxon>Dikarya</taxon>
        <taxon>Ascomycota</taxon>
        <taxon>Pezizomycotina</taxon>
        <taxon>Sordariomycetes</taxon>
        <taxon>Hypocreomycetidae</taxon>
        <taxon>Glomerellales</taxon>
        <taxon>Glomerellaceae</taxon>
        <taxon>Colletotrichum</taxon>
        <taxon>Colletotrichum acutatum species complex</taxon>
    </lineage>
</organism>
<keyword evidence="3" id="KW-1185">Reference proteome</keyword>